<feature type="signal peptide" evidence="2">
    <location>
        <begin position="1"/>
        <end position="20"/>
    </location>
</feature>
<gene>
    <name evidence="3" type="ordered locus">Sked_16570</name>
</gene>
<dbReference type="eggNOG" id="ENOG50345BN">
    <property type="taxonomic scope" value="Bacteria"/>
</dbReference>
<evidence type="ECO:0000313" key="3">
    <source>
        <dbReference type="EMBL" id="ACZ21592.1"/>
    </source>
</evidence>
<keyword evidence="2" id="KW-0732">Signal</keyword>
<dbReference type="Proteomes" id="UP000000322">
    <property type="component" value="Chromosome"/>
</dbReference>
<feature type="compositionally biased region" description="Low complexity" evidence="1">
    <location>
        <begin position="23"/>
        <end position="47"/>
    </location>
</feature>
<accession>D1BGL5</accession>
<sequence length="278" mass="27991">MTAGALALALLGGCATESDAPDTTSPASTETAAPSTPSETTAAPGPSGTVSDAPSDEPADTPEGEAQALAVDYLEAIAAGDDEAAFALLSPESREWYTDATVFSSARTQDGSLTAEAAADVLTANVRTTEGPEGGFYVVTLSSGPVADSFVVRAEETGMVVDDPGVPTTGPTAWEWQNPAVGPDDDREPEPYSGSSAPTMLFATVVDAGGEVVVTPPASAFGVVDGTEVPVVVNPDEGEGALATVGEQLSARGQTVTIAWQAAPTSPMWRTSTVSLTP</sequence>
<evidence type="ECO:0008006" key="5">
    <source>
        <dbReference type="Google" id="ProtNLM"/>
    </source>
</evidence>
<dbReference type="KEGG" id="ske:Sked_16570"/>
<feature type="chain" id="PRO_5003021461" description="Lipoprotein" evidence="2">
    <location>
        <begin position="21"/>
        <end position="278"/>
    </location>
</feature>
<feature type="compositionally biased region" description="Acidic residues" evidence="1">
    <location>
        <begin position="54"/>
        <end position="63"/>
    </location>
</feature>
<dbReference type="HOGENOM" id="CLU_1000742_0_0_11"/>
<evidence type="ECO:0000256" key="1">
    <source>
        <dbReference type="SAM" id="MobiDB-lite"/>
    </source>
</evidence>
<evidence type="ECO:0000313" key="4">
    <source>
        <dbReference type="Proteomes" id="UP000000322"/>
    </source>
</evidence>
<feature type="region of interest" description="Disordered" evidence="1">
    <location>
        <begin position="161"/>
        <end position="194"/>
    </location>
</feature>
<name>D1BGL5_SANKS</name>
<organism evidence="3 4">
    <name type="scientific">Sanguibacter keddieii (strain ATCC 51767 / DSM 10542 / NCFB 3025 / ST-74)</name>
    <dbReference type="NCBI Taxonomy" id="446469"/>
    <lineage>
        <taxon>Bacteria</taxon>
        <taxon>Bacillati</taxon>
        <taxon>Actinomycetota</taxon>
        <taxon>Actinomycetes</taxon>
        <taxon>Micrococcales</taxon>
        <taxon>Sanguibacteraceae</taxon>
        <taxon>Sanguibacter</taxon>
    </lineage>
</organism>
<feature type="region of interest" description="Disordered" evidence="1">
    <location>
        <begin position="15"/>
        <end position="66"/>
    </location>
</feature>
<keyword evidence="4" id="KW-1185">Reference proteome</keyword>
<evidence type="ECO:0000256" key="2">
    <source>
        <dbReference type="SAM" id="SignalP"/>
    </source>
</evidence>
<protein>
    <recommendedName>
        <fullName evidence="5">Lipoprotein</fullName>
    </recommendedName>
</protein>
<dbReference type="EMBL" id="CP001819">
    <property type="protein sequence ID" value="ACZ21592.1"/>
    <property type="molecule type" value="Genomic_DNA"/>
</dbReference>
<proteinExistence type="predicted"/>
<dbReference type="AlphaFoldDB" id="D1BGL5"/>
<reference evidence="3 4" key="1">
    <citation type="journal article" date="2009" name="Stand. Genomic Sci.">
        <title>Complete genome sequence of Sanguibacter keddieii type strain (ST-74).</title>
        <authorList>
            <person name="Ivanova N."/>
            <person name="Sikorski J."/>
            <person name="Sims D."/>
            <person name="Brettin T."/>
            <person name="Detter J.C."/>
            <person name="Han C."/>
            <person name="Lapidus A."/>
            <person name="Copeland A."/>
            <person name="Glavina Del Rio T."/>
            <person name="Nolan M."/>
            <person name="Chen F."/>
            <person name="Lucas S."/>
            <person name="Tice H."/>
            <person name="Cheng J.F."/>
            <person name="Bruce D."/>
            <person name="Goodwin L."/>
            <person name="Pitluck S."/>
            <person name="Pati A."/>
            <person name="Mavromatis K."/>
            <person name="Chen A."/>
            <person name="Palaniappan K."/>
            <person name="D'haeseleer P."/>
            <person name="Chain P."/>
            <person name="Bristow J."/>
            <person name="Eisen J.A."/>
            <person name="Markowitz V."/>
            <person name="Hugenholtz P."/>
            <person name="Goker M."/>
            <person name="Pukall R."/>
            <person name="Klenk H.P."/>
            <person name="Kyrpides N.C."/>
        </authorList>
    </citation>
    <scope>NUCLEOTIDE SEQUENCE [LARGE SCALE GENOMIC DNA]</scope>
    <source>
        <strain evidence="4">ATCC 51767 / DSM 10542 / NCFB 3025 / ST-74</strain>
    </source>
</reference>